<accession>A0A7G1KQP9</accession>
<evidence type="ECO:0000313" key="6">
    <source>
        <dbReference type="Proteomes" id="UP000516173"/>
    </source>
</evidence>
<dbReference type="CDD" id="cd07043">
    <property type="entry name" value="STAS_anti-anti-sigma_factors"/>
    <property type="match status" value="1"/>
</dbReference>
<name>A0A7G1KQP9_9NOCA</name>
<dbReference type="Gene3D" id="3.30.750.24">
    <property type="entry name" value="STAS domain"/>
    <property type="match status" value="1"/>
</dbReference>
<dbReference type="KEGG" id="nwl:NWFMUON74_42950"/>
<dbReference type="InterPro" id="IPR002645">
    <property type="entry name" value="STAS_dom"/>
</dbReference>
<evidence type="ECO:0000313" key="5">
    <source>
        <dbReference type="EMBL" id="BCK56523.1"/>
    </source>
</evidence>
<feature type="region of interest" description="Disordered" evidence="3">
    <location>
        <begin position="8"/>
        <end position="27"/>
    </location>
</feature>
<evidence type="ECO:0000256" key="2">
    <source>
        <dbReference type="RuleBase" id="RU003749"/>
    </source>
</evidence>
<evidence type="ECO:0000259" key="4">
    <source>
        <dbReference type="PROSITE" id="PS50801"/>
    </source>
</evidence>
<dbReference type="AlphaFoldDB" id="A0A7G1KQP9"/>
<proteinExistence type="inferred from homology"/>
<feature type="domain" description="STAS" evidence="4">
    <location>
        <begin position="35"/>
        <end position="131"/>
    </location>
</feature>
<dbReference type="Proteomes" id="UP000516173">
    <property type="component" value="Chromosome"/>
</dbReference>
<evidence type="ECO:0000256" key="1">
    <source>
        <dbReference type="ARBA" id="ARBA00009013"/>
    </source>
</evidence>
<protein>
    <recommendedName>
        <fullName evidence="2">Anti-sigma factor antagonist</fullName>
    </recommendedName>
</protein>
<dbReference type="PROSITE" id="PS50801">
    <property type="entry name" value="STAS"/>
    <property type="match status" value="1"/>
</dbReference>
<evidence type="ECO:0000256" key="3">
    <source>
        <dbReference type="SAM" id="MobiDB-lite"/>
    </source>
</evidence>
<dbReference type="PANTHER" id="PTHR33495:SF2">
    <property type="entry name" value="ANTI-SIGMA FACTOR ANTAGONIST TM_1081-RELATED"/>
    <property type="match status" value="1"/>
</dbReference>
<comment type="similarity">
    <text evidence="1 2">Belongs to the anti-sigma-factor antagonist family.</text>
</comment>
<dbReference type="RefSeq" id="WP_187683580.1">
    <property type="nucleotide sequence ID" value="NZ_AP023396.1"/>
</dbReference>
<gene>
    <name evidence="5" type="ORF">NWFMUON74_42950</name>
</gene>
<organism evidence="5 6">
    <name type="scientific">Nocardia wallacei</name>
    <dbReference type="NCBI Taxonomy" id="480035"/>
    <lineage>
        <taxon>Bacteria</taxon>
        <taxon>Bacillati</taxon>
        <taxon>Actinomycetota</taxon>
        <taxon>Actinomycetes</taxon>
        <taxon>Mycobacteriales</taxon>
        <taxon>Nocardiaceae</taxon>
        <taxon>Nocardia</taxon>
    </lineage>
</organism>
<dbReference type="GeneID" id="80348768"/>
<reference evidence="5 6" key="1">
    <citation type="submission" date="2020-08" db="EMBL/GenBank/DDBJ databases">
        <title>Genome Sequencing of Nocardia wallacei strain FMUON74 and assembly.</title>
        <authorList>
            <person name="Toyokawa M."/>
            <person name="Uesaka K."/>
        </authorList>
    </citation>
    <scope>NUCLEOTIDE SEQUENCE [LARGE SCALE GENOMIC DNA]</scope>
    <source>
        <strain evidence="5 6">FMUON74</strain>
    </source>
</reference>
<dbReference type="InterPro" id="IPR003658">
    <property type="entry name" value="Anti-sigma_ant"/>
</dbReference>
<dbReference type="PANTHER" id="PTHR33495">
    <property type="entry name" value="ANTI-SIGMA FACTOR ANTAGONIST TM_1081-RELATED-RELATED"/>
    <property type="match status" value="1"/>
</dbReference>
<dbReference type="SUPFAM" id="SSF52091">
    <property type="entry name" value="SpoIIaa-like"/>
    <property type="match status" value="1"/>
</dbReference>
<keyword evidence="6" id="KW-1185">Reference proteome</keyword>
<sequence>MSAIAVLQRQTDAANPDGVGPSPAHVRDQRRHYTVVRVEGELDAAVAAMFGKSLDQAVGSSTRAVVLDLRRTRFLSIRSARSLAAAKTAAAEAGVDLRLVCGRAEIERVLKITGTRPLFRFYATMQSALEG</sequence>
<dbReference type="GO" id="GO:0043856">
    <property type="term" value="F:anti-sigma factor antagonist activity"/>
    <property type="evidence" value="ECO:0007669"/>
    <property type="project" value="InterPro"/>
</dbReference>
<dbReference type="InterPro" id="IPR036513">
    <property type="entry name" value="STAS_dom_sf"/>
</dbReference>
<dbReference type="EMBL" id="AP023396">
    <property type="protein sequence ID" value="BCK56523.1"/>
    <property type="molecule type" value="Genomic_DNA"/>
</dbReference>
<dbReference type="Pfam" id="PF01740">
    <property type="entry name" value="STAS"/>
    <property type="match status" value="1"/>
</dbReference>
<dbReference type="NCBIfam" id="TIGR00377">
    <property type="entry name" value="ant_ant_sig"/>
    <property type="match status" value="1"/>
</dbReference>